<reference evidence="2 3" key="1">
    <citation type="submission" date="2013-06" db="EMBL/GenBank/DDBJ databases">
        <authorList>
            <person name="Weinstock G."/>
            <person name="Sodergren E."/>
            <person name="Clifton S."/>
            <person name="Fulton L."/>
            <person name="Fulton B."/>
            <person name="Courtney L."/>
            <person name="Fronick C."/>
            <person name="Harrison M."/>
            <person name="Strong C."/>
            <person name="Farmer C."/>
            <person name="Delahaunty K."/>
            <person name="Markovic C."/>
            <person name="Hall O."/>
            <person name="Minx P."/>
            <person name="Tomlinson C."/>
            <person name="Mitreva M."/>
            <person name="Nelson J."/>
            <person name="Hou S."/>
            <person name="Wollam A."/>
            <person name="Pepin K.H."/>
            <person name="Johnson M."/>
            <person name="Bhonagiri V."/>
            <person name="Nash W.E."/>
            <person name="Warren W."/>
            <person name="Chinwalla A."/>
            <person name="Mardis E.R."/>
            <person name="Wilson R.K."/>
        </authorList>
    </citation>
    <scope>NUCLEOTIDE SEQUENCE [LARGE SCALE GENOMIC DNA]</scope>
    <source>
        <strain evidence="2 3">ATCC 51271</strain>
    </source>
</reference>
<dbReference type="SUPFAM" id="SSF52540">
    <property type="entry name" value="P-loop containing nucleoside triphosphate hydrolases"/>
    <property type="match status" value="1"/>
</dbReference>
<dbReference type="OrthoDB" id="713315at2"/>
<dbReference type="HOGENOM" id="CLU_004880_1_0_9"/>
<gene>
    <name evidence="2" type="ORF">GCWU0000282_000581</name>
</gene>
<dbReference type="GO" id="GO:0004386">
    <property type="term" value="F:helicase activity"/>
    <property type="evidence" value="ECO:0007669"/>
    <property type="project" value="UniProtKB-KW"/>
</dbReference>
<sequence length="1130" mass="129636">MNNYNIVADHIAQKYISGISGDHLKERIVGDEPIDYVMTGLLAEDRIEQSFEGKYVENLETKYQSIPSIGLKFGVQAGDKTSITIFPRGLFFYTVKPQYEETVDYFLRLESGKSGETFTKIEQLAENYPDKKFYLPKVYKKVAIQDVVTDGIQIDIDSIPEEGVHLQDELVKRISAYAKSISNEIQIMHEDQISYSDLQHEDLFSVVCTPKDQRVMPLWKFDLFVSAKKIGENTNVFVQMVNRTEKLNGNNCGYLPQIFAAGFDVKGSDGTVFMPIELDYFKDNYKDRKQCFSIAENSSSSFDKATNTLSTVNVPVFYQYRTKTNDEYNSYIEFDKLINNPVENLEAIHKCMLKDLEKREKEFAECKSNLSENAREKFEQALEEFEQEIKRFSFGIEQIKYKDLVYKAFVLMNKTFSTKVDGDHRTYKGWRLFQIVFIVSLICEIIESEYPDDLSVKNATKVETANLLYFPTGGGKTEAFLGASVFTMFFDRLRGKNEGLTGILKYPLRLLAVQQLDRVLAVTMKANIVRESTLELKDTTPFAVGFLIGSGNTPNKIYENDTFNTGSKAIIHGDQASLNENYRFVDTCPVCGQKSIEVSFDQEDWRLKHVCTNPACSAKVLPLMIIDNEIYRYLPSLVVSTVDKMAAIGFSDDFKLLMGQARHKCSKHGVAWKGQCTAKYNCEYDMVAIDTLKDPIPTLFIQDEMHLVKESLGTFDSHYEAFFKYYAENLVADENRKRIRFIGATATISMYEDHIRHLYHMRGRRFPCEYPSRNPNKDFYSYIDGDDITRIIMGFAPYGRSITRGIWEAVYNMRLQICDMMENTTECYTKLCEQGFSGTEEELKDILYDYWIELVYNNRKEDVMNLDNAFMNQANDRLQDKGLPPFVSAQMTSDNNFQEVRKALFGIQSNRKNLGSVNLILATSTISHGVDEDSFNNMFFYGIPNTNAEYIQAYSRSGRKYTGLVVDVIRLLRVRDRAYLKNFVLFHENKDDLVESVPINRWAKNAIYNTFPGILNGLFLQYYAVELGVDSLNKTNDVKKLLVDGDIEIEDVIKNVIGIYGCVATEKMSINYEEIIKKEVFNILSSIKNGIFDNNDKLSDSIKAAHSKHFSPMTSLRDTEEQIEVAIVER</sequence>
<protein>
    <submittedName>
        <fullName evidence="2">Helicase protein</fullName>
    </submittedName>
</protein>
<feature type="coiled-coil region" evidence="1">
    <location>
        <begin position="342"/>
        <end position="391"/>
    </location>
</feature>
<evidence type="ECO:0000313" key="2">
    <source>
        <dbReference type="EMBL" id="ESL04233.1"/>
    </source>
</evidence>
<keyword evidence="2" id="KW-0378">Hydrolase</keyword>
<proteinExistence type="predicted"/>
<dbReference type="CDD" id="cd18785">
    <property type="entry name" value="SF2_C"/>
    <property type="match status" value="1"/>
</dbReference>
<evidence type="ECO:0000256" key="1">
    <source>
        <dbReference type="SAM" id="Coils"/>
    </source>
</evidence>
<dbReference type="RefSeq" id="WP_023353473.1">
    <property type="nucleotide sequence ID" value="NZ_KI535366.1"/>
</dbReference>
<keyword evidence="1" id="KW-0175">Coiled coil</keyword>
<dbReference type="InterPro" id="IPR027417">
    <property type="entry name" value="P-loop_NTPase"/>
</dbReference>
<dbReference type="Gene3D" id="3.40.50.300">
    <property type="entry name" value="P-loop containing nucleotide triphosphate hydrolases"/>
    <property type="match status" value="1"/>
</dbReference>
<comment type="caution">
    <text evidence="2">The sequence shown here is derived from an EMBL/GenBank/DDBJ whole genome shotgun (WGS) entry which is preliminary data.</text>
</comment>
<keyword evidence="3" id="KW-1185">Reference proteome</keyword>
<keyword evidence="2" id="KW-0347">Helicase</keyword>
<keyword evidence="2" id="KW-0547">Nucleotide-binding</keyword>
<dbReference type="EMBL" id="ACIL03000005">
    <property type="protein sequence ID" value="ESL04233.1"/>
    <property type="molecule type" value="Genomic_DNA"/>
</dbReference>
<name>V2Y5L7_9FIRM</name>
<accession>V2Y5L7</accession>
<evidence type="ECO:0000313" key="3">
    <source>
        <dbReference type="Proteomes" id="UP000018227"/>
    </source>
</evidence>
<dbReference type="Proteomes" id="UP000018227">
    <property type="component" value="Unassembled WGS sequence"/>
</dbReference>
<dbReference type="eggNOG" id="COG1201">
    <property type="taxonomic scope" value="Bacteria"/>
</dbReference>
<dbReference type="STRING" id="592026.GCWU0000282_000581"/>
<keyword evidence="2" id="KW-0067">ATP-binding</keyword>
<organism evidence="2 3">
    <name type="scientific">Catonella morbi ATCC 51271</name>
    <dbReference type="NCBI Taxonomy" id="592026"/>
    <lineage>
        <taxon>Bacteria</taxon>
        <taxon>Bacillati</taxon>
        <taxon>Bacillota</taxon>
        <taxon>Clostridia</taxon>
        <taxon>Lachnospirales</taxon>
        <taxon>Lachnospiraceae</taxon>
        <taxon>Catonella</taxon>
    </lineage>
</organism>
<dbReference type="AlphaFoldDB" id="V2Y5L7"/>